<dbReference type="InterPro" id="IPR011008">
    <property type="entry name" value="Dimeric_a/b-barrel"/>
</dbReference>
<dbReference type="OrthoDB" id="166264at2"/>
<dbReference type="InterPro" id="IPR019887">
    <property type="entry name" value="Tscrpt_reg_AsnC/Lrp_C"/>
</dbReference>
<dbReference type="GO" id="GO:0006355">
    <property type="term" value="P:regulation of DNA-templated transcription"/>
    <property type="evidence" value="ECO:0007669"/>
    <property type="project" value="UniProtKB-ARBA"/>
</dbReference>
<dbReference type="PANTHER" id="PTHR30154:SF34">
    <property type="entry name" value="TRANSCRIPTIONAL REGULATOR AZLB"/>
    <property type="match status" value="1"/>
</dbReference>
<evidence type="ECO:0000259" key="4">
    <source>
        <dbReference type="PROSITE" id="PS50956"/>
    </source>
</evidence>
<gene>
    <name evidence="5" type="ORF">SAMN05216193_1065</name>
</gene>
<evidence type="ECO:0000256" key="3">
    <source>
        <dbReference type="ARBA" id="ARBA00023163"/>
    </source>
</evidence>
<dbReference type="InterPro" id="IPR036390">
    <property type="entry name" value="WH_DNA-bd_sf"/>
</dbReference>
<name>A0A1H0F0B9_9PSED</name>
<keyword evidence="1" id="KW-0805">Transcription regulation</keyword>
<dbReference type="Gene3D" id="3.30.70.920">
    <property type="match status" value="1"/>
</dbReference>
<keyword evidence="3" id="KW-0804">Transcription</keyword>
<keyword evidence="6" id="KW-1185">Reference proteome</keyword>
<dbReference type="PRINTS" id="PR00033">
    <property type="entry name" value="HTHASNC"/>
</dbReference>
<sequence length="152" mass="17116">MAELDSIDRAILEILQINGRLTNAEVASRINLSPPACWKRLKRLEEEVIVGYHATLNQEALGLGLFAFISITLDSHSEEAMQKFEQGIQKLPNVVACHTVSGRYDYLLQVVVKDMAAFHELALHRIRPLGNVKEMYTGFSLKEIKRSPCLPI</sequence>
<dbReference type="AlphaFoldDB" id="A0A1H0F0B9"/>
<evidence type="ECO:0000256" key="2">
    <source>
        <dbReference type="ARBA" id="ARBA00023125"/>
    </source>
</evidence>
<feature type="domain" description="HTH asnC-type" evidence="4">
    <location>
        <begin position="4"/>
        <end position="64"/>
    </location>
</feature>
<accession>A0A1H0F0B9</accession>
<evidence type="ECO:0000313" key="6">
    <source>
        <dbReference type="Proteomes" id="UP000242957"/>
    </source>
</evidence>
<evidence type="ECO:0000313" key="5">
    <source>
        <dbReference type="EMBL" id="SDN88031.1"/>
    </source>
</evidence>
<dbReference type="Proteomes" id="UP000242957">
    <property type="component" value="Unassembled WGS sequence"/>
</dbReference>
<dbReference type="PANTHER" id="PTHR30154">
    <property type="entry name" value="LEUCINE-RESPONSIVE REGULATORY PROTEIN"/>
    <property type="match status" value="1"/>
</dbReference>
<dbReference type="SUPFAM" id="SSF46785">
    <property type="entry name" value="Winged helix' DNA-binding domain"/>
    <property type="match status" value="1"/>
</dbReference>
<dbReference type="InterPro" id="IPR019888">
    <property type="entry name" value="Tscrpt_reg_AsnC-like"/>
</dbReference>
<dbReference type="CDD" id="cd00090">
    <property type="entry name" value="HTH_ARSR"/>
    <property type="match status" value="1"/>
</dbReference>
<dbReference type="PROSITE" id="PS50956">
    <property type="entry name" value="HTH_ASNC_2"/>
    <property type="match status" value="1"/>
</dbReference>
<dbReference type="Pfam" id="PF13404">
    <property type="entry name" value="HTH_AsnC-type"/>
    <property type="match status" value="1"/>
</dbReference>
<dbReference type="RefSeq" id="WP_084310686.1">
    <property type="nucleotide sequence ID" value="NZ_FNIJ01000006.1"/>
</dbReference>
<protein>
    <submittedName>
        <fullName evidence="5">DNA-binding transcriptional regulator, Lrp family</fullName>
    </submittedName>
</protein>
<organism evidence="5 6">
    <name type="scientific">Pseudomonas jinjuensis</name>
    <dbReference type="NCBI Taxonomy" id="198616"/>
    <lineage>
        <taxon>Bacteria</taxon>
        <taxon>Pseudomonadati</taxon>
        <taxon>Pseudomonadota</taxon>
        <taxon>Gammaproteobacteria</taxon>
        <taxon>Pseudomonadales</taxon>
        <taxon>Pseudomonadaceae</taxon>
        <taxon>Pseudomonas</taxon>
    </lineage>
</organism>
<dbReference type="Gene3D" id="1.10.10.10">
    <property type="entry name" value="Winged helix-like DNA-binding domain superfamily/Winged helix DNA-binding domain"/>
    <property type="match status" value="1"/>
</dbReference>
<evidence type="ECO:0000256" key="1">
    <source>
        <dbReference type="ARBA" id="ARBA00023015"/>
    </source>
</evidence>
<dbReference type="STRING" id="198616.SAMN05216193_1065"/>
<dbReference type="InterPro" id="IPR000485">
    <property type="entry name" value="AsnC-type_HTH_dom"/>
</dbReference>
<dbReference type="InterPro" id="IPR036388">
    <property type="entry name" value="WH-like_DNA-bd_sf"/>
</dbReference>
<dbReference type="SUPFAM" id="SSF54909">
    <property type="entry name" value="Dimeric alpha+beta barrel"/>
    <property type="match status" value="1"/>
</dbReference>
<keyword evidence="2 5" id="KW-0238">DNA-binding</keyword>
<dbReference type="GO" id="GO:0043565">
    <property type="term" value="F:sequence-specific DNA binding"/>
    <property type="evidence" value="ECO:0007669"/>
    <property type="project" value="InterPro"/>
</dbReference>
<dbReference type="EMBL" id="FNIJ01000006">
    <property type="protein sequence ID" value="SDN88031.1"/>
    <property type="molecule type" value="Genomic_DNA"/>
</dbReference>
<dbReference type="Pfam" id="PF01037">
    <property type="entry name" value="AsnC_trans_reg"/>
    <property type="match status" value="1"/>
</dbReference>
<dbReference type="GO" id="GO:0005829">
    <property type="term" value="C:cytosol"/>
    <property type="evidence" value="ECO:0007669"/>
    <property type="project" value="TreeGrafter"/>
</dbReference>
<dbReference type="SMART" id="SM00344">
    <property type="entry name" value="HTH_ASNC"/>
    <property type="match status" value="1"/>
</dbReference>
<proteinExistence type="predicted"/>
<reference evidence="6" key="1">
    <citation type="submission" date="2016-10" db="EMBL/GenBank/DDBJ databases">
        <authorList>
            <person name="Varghese N."/>
            <person name="Submissions S."/>
        </authorList>
    </citation>
    <scope>NUCLEOTIDE SEQUENCE [LARGE SCALE GENOMIC DNA]</scope>
    <source>
        <strain evidence="6">JCM 21621</strain>
    </source>
</reference>
<dbReference type="InterPro" id="IPR011991">
    <property type="entry name" value="ArsR-like_HTH"/>
</dbReference>
<dbReference type="GO" id="GO:0043200">
    <property type="term" value="P:response to amino acid"/>
    <property type="evidence" value="ECO:0007669"/>
    <property type="project" value="TreeGrafter"/>
</dbReference>